<dbReference type="InterPro" id="IPR011047">
    <property type="entry name" value="Quinoprotein_ADH-like_sf"/>
</dbReference>
<proteinExistence type="predicted"/>
<protein>
    <submittedName>
        <fullName evidence="3">PQQ enzyme repeat</fullName>
    </submittedName>
</protein>
<evidence type="ECO:0000313" key="4">
    <source>
        <dbReference type="Proteomes" id="UP000008957"/>
    </source>
</evidence>
<dbReference type="PANTHER" id="PTHR34512">
    <property type="entry name" value="CELL SURFACE PROTEIN"/>
    <property type="match status" value="1"/>
</dbReference>
<dbReference type="Proteomes" id="UP000008957">
    <property type="component" value="Chromosome"/>
</dbReference>
<dbReference type="Gene3D" id="2.130.10.10">
    <property type="entry name" value="YVTN repeat-like/Quinoprotein amine dehydrogenase"/>
    <property type="match status" value="3"/>
</dbReference>
<dbReference type="InterPro" id="IPR018391">
    <property type="entry name" value="PQQ_b-propeller_rpt"/>
</dbReference>
<feature type="chain" id="PRO_5044505651" evidence="1">
    <location>
        <begin position="26"/>
        <end position="353"/>
    </location>
</feature>
<dbReference type="PANTHER" id="PTHR34512:SF30">
    <property type="entry name" value="OUTER MEMBRANE PROTEIN ASSEMBLY FACTOR BAMB"/>
    <property type="match status" value="1"/>
</dbReference>
<evidence type="ECO:0000256" key="1">
    <source>
        <dbReference type="SAM" id="SignalP"/>
    </source>
</evidence>
<dbReference type="SUPFAM" id="SSF50998">
    <property type="entry name" value="Quinoprotein alcohol dehydrogenase-like"/>
    <property type="match status" value="1"/>
</dbReference>
<evidence type="ECO:0000259" key="2">
    <source>
        <dbReference type="Pfam" id="PF13360"/>
    </source>
</evidence>
<feature type="signal peptide" evidence="1">
    <location>
        <begin position="1"/>
        <end position="25"/>
    </location>
</feature>
<name>A0AB94IXR5_9BACT</name>
<reference evidence="3 4" key="2">
    <citation type="submission" date="2010-03" db="EMBL/GenBank/DDBJ databases">
        <authorList>
            <person name="Pajon A."/>
        </authorList>
    </citation>
    <scope>NUCLEOTIDE SEQUENCE [LARGE SCALE GENOMIC DNA]</scope>
    <source>
        <strain evidence="3 4">SGP1</strain>
    </source>
</reference>
<feature type="domain" description="Pyrrolo-quinoline quinone repeat" evidence="2">
    <location>
        <begin position="272"/>
        <end position="352"/>
    </location>
</feature>
<dbReference type="AlphaFoldDB" id="A0AB94IXR5"/>
<feature type="domain" description="Pyrrolo-quinoline quinone repeat" evidence="2">
    <location>
        <begin position="27"/>
        <end position="230"/>
    </location>
</feature>
<dbReference type="SMART" id="SM00564">
    <property type="entry name" value="PQQ"/>
    <property type="match status" value="6"/>
</dbReference>
<dbReference type="InterPro" id="IPR015943">
    <property type="entry name" value="WD40/YVTN_repeat-like_dom_sf"/>
</dbReference>
<organism evidence="3 4">
    <name type="scientific">Fretibacterium fastidiosum</name>
    <dbReference type="NCBI Taxonomy" id="651822"/>
    <lineage>
        <taxon>Bacteria</taxon>
        <taxon>Thermotogati</taxon>
        <taxon>Synergistota</taxon>
        <taxon>Synergistia</taxon>
        <taxon>Synergistales</taxon>
        <taxon>Aminobacteriaceae</taxon>
        <taxon>Fretibacterium</taxon>
    </lineage>
</organism>
<keyword evidence="4" id="KW-1185">Reference proteome</keyword>
<dbReference type="RefSeq" id="WP_015556675.1">
    <property type="nucleotide sequence ID" value="NC_021038.1"/>
</dbReference>
<dbReference type="Pfam" id="PF13360">
    <property type="entry name" value="PQQ_2"/>
    <property type="match status" value="2"/>
</dbReference>
<gene>
    <name evidence="3" type="ORF">SY1_15080</name>
</gene>
<accession>A0AB94IXR5</accession>
<reference evidence="4" key="1">
    <citation type="submission" date="2010-03" db="EMBL/GenBank/DDBJ databases">
        <title>The genome sequence of Synergistetes sp. SGP1.</title>
        <authorList>
            <consortium name="metaHIT consortium -- http://www.metahit.eu/"/>
            <person name="Pajon A."/>
            <person name="Turner K."/>
            <person name="Parkhill J."/>
            <person name="Wade W."/>
            <person name="Vartoukian S."/>
        </authorList>
    </citation>
    <scope>NUCLEOTIDE SEQUENCE [LARGE SCALE GENOMIC DNA]</scope>
    <source>
        <strain evidence="4">SGP1</strain>
    </source>
</reference>
<dbReference type="EMBL" id="FP929056">
    <property type="protein sequence ID" value="CBL28528.1"/>
    <property type="molecule type" value="Genomic_DNA"/>
</dbReference>
<dbReference type="KEGG" id="sbr:SY1_15080"/>
<evidence type="ECO:0000313" key="3">
    <source>
        <dbReference type="EMBL" id="CBL28528.1"/>
    </source>
</evidence>
<dbReference type="InterPro" id="IPR002372">
    <property type="entry name" value="PQQ_rpt_dom"/>
</dbReference>
<sequence length="353" mass="35940">MRVNRILFAAALAFLAALPAGPAAAWRGEVGWTFRADDGISSGVAVAGNLVIAGDRLGKLYAVQKASGVPAWVYTGTNTVVGTPSVMGDKVIFAQGNGAVTCLALSTGAVVWQYLPPEEGYAAETLADGTAVGDGKVYLAKGDGKLYAISASNGRLVWTHTADQELRNAPAFEAGLVLLGEQNGRFSAIDPKTGKRIWGGGAGGAINTPVMSGGSVFYSSWDGTVQRVRVKGVIPLWKDSKPNVGEPVTTPPTVGGGRVFVGTANGKIVALSEENGAILWQFETNGGNVAARPVLAEGLVFAGGGDGVLHVLDASSGAERATLTTGEGINGTPAFDGGVLYLGSGDGTLCAIY</sequence>
<keyword evidence="1" id="KW-0732">Signal</keyword>